<evidence type="ECO:0000313" key="4">
    <source>
        <dbReference type="Proteomes" id="UP000189704"/>
    </source>
</evidence>
<feature type="domain" description="Laminin G" evidence="3">
    <location>
        <begin position="17"/>
        <end position="141"/>
    </location>
</feature>
<evidence type="ECO:0000256" key="2">
    <source>
        <dbReference type="PROSITE-ProRule" id="PRU00122"/>
    </source>
</evidence>
<dbReference type="Pfam" id="PF02210">
    <property type="entry name" value="Laminin_G_2"/>
    <property type="match status" value="1"/>
</dbReference>
<name>A0A1U7T7J5_CARSF</name>
<dbReference type="GeneID" id="103253235"/>
<organism evidence="4 5">
    <name type="scientific">Carlito syrichta</name>
    <name type="common">Philippine tarsier</name>
    <name type="synonym">Tarsius syrichta</name>
    <dbReference type="NCBI Taxonomy" id="1868482"/>
    <lineage>
        <taxon>Eukaryota</taxon>
        <taxon>Metazoa</taxon>
        <taxon>Chordata</taxon>
        <taxon>Craniata</taxon>
        <taxon>Vertebrata</taxon>
        <taxon>Euteleostomi</taxon>
        <taxon>Mammalia</taxon>
        <taxon>Eutheria</taxon>
        <taxon>Euarchontoglires</taxon>
        <taxon>Primates</taxon>
        <taxon>Haplorrhini</taxon>
        <taxon>Tarsiiformes</taxon>
        <taxon>Tarsiidae</taxon>
        <taxon>Carlito</taxon>
    </lineage>
</organism>
<evidence type="ECO:0000313" key="5">
    <source>
        <dbReference type="RefSeq" id="XP_008049831.1"/>
    </source>
</evidence>
<dbReference type="SUPFAM" id="SSF49899">
    <property type="entry name" value="Concanavalin A-like lectins/glucanases"/>
    <property type="match status" value="1"/>
</dbReference>
<proteinExistence type="predicted"/>
<dbReference type="PROSITE" id="PS50025">
    <property type="entry name" value="LAM_G_DOMAIN"/>
    <property type="match status" value="1"/>
</dbReference>
<accession>A0A1U7T7J5</accession>
<dbReference type="KEGG" id="csyr:103253235"/>
<dbReference type="Gene3D" id="2.60.120.200">
    <property type="match status" value="1"/>
</dbReference>
<keyword evidence="4" id="KW-1185">Reference proteome</keyword>
<dbReference type="InterPro" id="IPR050372">
    <property type="entry name" value="Neurexin-related_CASP"/>
</dbReference>
<reference evidence="5" key="1">
    <citation type="submission" date="2025-08" db="UniProtKB">
        <authorList>
            <consortium name="RefSeq"/>
        </authorList>
    </citation>
    <scope>IDENTIFICATION</scope>
</reference>
<keyword evidence="1" id="KW-0677">Repeat</keyword>
<sequence length="141" mass="15640">MWSFVLFQGKVSFSCPQPVTVLSPRSYLVLPGNSEEDKVSVIFQFRTWNRDGYLLFRELRHGSGSFALFLKDGKLKLSLFQLGQSLRNITAGAGLNDGQWHSVSLSAKWSHVSLVVDGDIAIHPLVAVLMDSGVTYYFGGK</sequence>
<evidence type="ECO:0000256" key="1">
    <source>
        <dbReference type="ARBA" id="ARBA00022737"/>
    </source>
</evidence>
<dbReference type="PANTHER" id="PTHR15036:SF36">
    <property type="entry name" value="CONTACTIN-ASSOCIATED PROTEIN-LIKE 3-RELATED"/>
    <property type="match status" value="1"/>
</dbReference>
<dbReference type="RefSeq" id="XP_008049831.1">
    <property type="nucleotide sequence ID" value="XM_008051640.1"/>
</dbReference>
<dbReference type="PANTHER" id="PTHR15036">
    <property type="entry name" value="PIKACHURIN-LIKE PROTEIN"/>
    <property type="match status" value="1"/>
</dbReference>
<gene>
    <name evidence="5" type="primary">LOC103253235</name>
</gene>
<dbReference type="OrthoDB" id="26719at2759"/>
<dbReference type="Proteomes" id="UP000189704">
    <property type="component" value="Unplaced"/>
</dbReference>
<dbReference type="InterPro" id="IPR001791">
    <property type="entry name" value="Laminin_G"/>
</dbReference>
<dbReference type="CDD" id="cd00110">
    <property type="entry name" value="LamG"/>
    <property type="match status" value="1"/>
</dbReference>
<dbReference type="InterPro" id="IPR013320">
    <property type="entry name" value="ConA-like_dom_sf"/>
</dbReference>
<protein>
    <submittedName>
        <fullName evidence="5">Contactin-associated protein-like 3</fullName>
    </submittedName>
</protein>
<dbReference type="AlphaFoldDB" id="A0A1U7T7J5"/>
<evidence type="ECO:0000259" key="3">
    <source>
        <dbReference type="PROSITE" id="PS50025"/>
    </source>
</evidence>
<comment type="caution">
    <text evidence="2">Lacks conserved residue(s) required for the propagation of feature annotation.</text>
</comment>
<dbReference type="SMART" id="SM00282">
    <property type="entry name" value="LamG"/>
    <property type="match status" value="1"/>
</dbReference>